<dbReference type="PROSITE" id="PS50127">
    <property type="entry name" value="UBC_2"/>
    <property type="match status" value="1"/>
</dbReference>
<dbReference type="EMBL" id="OZ037953">
    <property type="protein sequence ID" value="CAL1697951.1"/>
    <property type="molecule type" value="Genomic_DNA"/>
</dbReference>
<proteinExistence type="predicted"/>
<gene>
    <name evidence="3" type="ORF">GFSPODELE1_LOCUS1929</name>
</gene>
<dbReference type="Proteomes" id="UP001497453">
    <property type="component" value="Chromosome 10"/>
</dbReference>
<reference evidence="4" key="1">
    <citation type="submission" date="2024-04" db="EMBL/GenBank/DDBJ databases">
        <authorList>
            <person name="Shaw F."/>
            <person name="Minotto A."/>
        </authorList>
    </citation>
    <scope>NUCLEOTIDE SEQUENCE [LARGE SCALE GENOMIC DNA]</scope>
</reference>
<name>A0ABP1CQI3_9APHY</name>
<evidence type="ECO:0000313" key="3">
    <source>
        <dbReference type="EMBL" id="CAL1697951.1"/>
    </source>
</evidence>
<keyword evidence="4" id="KW-1185">Reference proteome</keyword>
<protein>
    <recommendedName>
        <fullName evidence="2">UBC core domain-containing protein</fullName>
    </recommendedName>
</protein>
<organism evidence="3 4">
    <name type="scientific">Somion occarium</name>
    <dbReference type="NCBI Taxonomy" id="3059160"/>
    <lineage>
        <taxon>Eukaryota</taxon>
        <taxon>Fungi</taxon>
        <taxon>Dikarya</taxon>
        <taxon>Basidiomycota</taxon>
        <taxon>Agaricomycotina</taxon>
        <taxon>Agaricomycetes</taxon>
        <taxon>Polyporales</taxon>
        <taxon>Cerrenaceae</taxon>
        <taxon>Somion</taxon>
    </lineage>
</organism>
<dbReference type="PANTHER" id="PTHR24067">
    <property type="entry name" value="UBIQUITIN-CONJUGATING ENZYME E2"/>
    <property type="match status" value="1"/>
</dbReference>
<evidence type="ECO:0000313" key="4">
    <source>
        <dbReference type="Proteomes" id="UP001497453"/>
    </source>
</evidence>
<dbReference type="Pfam" id="PF00179">
    <property type="entry name" value="UQ_con"/>
    <property type="match status" value="2"/>
</dbReference>
<accession>A0ABP1CQI3</accession>
<dbReference type="SUPFAM" id="SSF54495">
    <property type="entry name" value="UBC-like"/>
    <property type="match status" value="1"/>
</dbReference>
<dbReference type="Gene3D" id="3.10.110.10">
    <property type="entry name" value="Ubiquitin Conjugating Enzyme"/>
    <property type="match status" value="1"/>
</dbReference>
<sequence length="206" mass="23156">MNRGGSATALRRLMTEYKALISQGSPDGMFTAGPISESDFFTWEALIMGPKDTPFEGGVFAAKLTFPSDYPLSPFKMKFEPPLFHPNVQEGKEGTYTRPCRREKHPRICYRNATLLSLQLLSVYPDGTVCISILHTPGDDPTMYEQASERWSPVQSVEKVILSVISMLAEPNLESGANIDCCKLYRDNKPEYERIVRQSVREQLGL</sequence>
<dbReference type="InterPro" id="IPR000608">
    <property type="entry name" value="UBC"/>
</dbReference>
<keyword evidence="1" id="KW-0833">Ubl conjugation pathway</keyword>
<dbReference type="CDD" id="cd23796">
    <property type="entry name" value="UBCc_UBE2G2"/>
    <property type="match status" value="1"/>
</dbReference>
<feature type="domain" description="UBC core" evidence="2">
    <location>
        <begin position="8"/>
        <end position="205"/>
    </location>
</feature>
<evidence type="ECO:0000256" key="1">
    <source>
        <dbReference type="ARBA" id="ARBA00022786"/>
    </source>
</evidence>
<dbReference type="SMART" id="SM00212">
    <property type="entry name" value="UBCc"/>
    <property type="match status" value="1"/>
</dbReference>
<dbReference type="InterPro" id="IPR016135">
    <property type="entry name" value="UBQ-conjugating_enzyme/RWD"/>
</dbReference>
<dbReference type="InterPro" id="IPR050113">
    <property type="entry name" value="Ub_conjugating_enzyme"/>
</dbReference>
<evidence type="ECO:0000259" key="2">
    <source>
        <dbReference type="PROSITE" id="PS50127"/>
    </source>
</evidence>